<evidence type="ECO:0000259" key="4">
    <source>
        <dbReference type="Pfam" id="PF05698"/>
    </source>
</evidence>
<name>A0A7S3FFI3_9EUKA</name>
<dbReference type="InterPro" id="IPR046357">
    <property type="entry name" value="PPIase_dom_sf"/>
</dbReference>
<dbReference type="Gene3D" id="3.10.50.40">
    <property type="match status" value="1"/>
</dbReference>
<feature type="region of interest" description="Disordered" evidence="3">
    <location>
        <begin position="1"/>
        <end position="26"/>
    </location>
</feature>
<evidence type="ECO:0000256" key="3">
    <source>
        <dbReference type="SAM" id="MobiDB-lite"/>
    </source>
</evidence>
<organism evidence="5">
    <name type="scientific">Haptolina ericina</name>
    <dbReference type="NCBI Taxonomy" id="156174"/>
    <lineage>
        <taxon>Eukaryota</taxon>
        <taxon>Haptista</taxon>
        <taxon>Haptophyta</taxon>
        <taxon>Prymnesiophyceae</taxon>
        <taxon>Prymnesiales</taxon>
        <taxon>Prymnesiaceae</taxon>
        <taxon>Haptolina</taxon>
    </lineage>
</organism>
<protein>
    <recommendedName>
        <fullName evidence="4">Trigger factor C-terminal domain-containing protein</fullName>
    </recommendedName>
</protein>
<dbReference type="InterPro" id="IPR008880">
    <property type="entry name" value="Trigger_fac_C"/>
</dbReference>
<feature type="region of interest" description="Disordered" evidence="3">
    <location>
        <begin position="297"/>
        <end position="359"/>
    </location>
</feature>
<accession>A0A7S3FFI3</accession>
<feature type="domain" description="Trigger factor C-terminal" evidence="4">
    <location>
        <begin position="110"/>
        <end position="261"/>
    </location>
</feature>
<keyword evidence="2" id="KW-0413">Isomerase</keyword>
<dbReference type="EMBL" id="HBHX01062719">
    <property type="protein sequence ID" value="CAE0143134.1"/>
    <property type="molecule type" value="Transcribed_RNA"/>
</dbReference>
<feature type="compositionally biased region" description="Low complexity" evidence="3">
    <location>
        <begin position="312"/>
        <end position="340"/>
    </location>
</feature>
<evidence type="ECO:0000313" key="5">
    <source>
        <dbReference type="EMBL" id="CAE0143134.1"/>
    </source>
</evidence>
<dbReference type="GO" id="GO:0015031">
    <property type="term" value="P:protein transport"/>
    <property type="evidence" value="ECO:0007669"/>
    <property type="project" value="InterPro"/>
</dbReference>
<dbReference type="InterPro" id="IPR037041">
    <property type="entry name" value="Trigger_fac_C_sf"/>
</dbReference>
<dbReference type="InterPro" id="IPR027304">
    <property type="entry name" value="Trigger_fact/SurA_dom_sf"/>
</dbReference>
<dbReference type="AlphaFoldDB" id="A0A7S3FFI3"/>
<dbReference type="GO" id="GO:0006457">
    <property type="term" value="P:protein folding"/>
    <property type="evidence" value="ECO:0007669"/>
    <property type="project" value="InterPro"/>
</dbReference>
<proteinExistence type="predicted"/>
<evidence type="ECO:0000256" key="2">
    <source>
        <dbReference type="ARBA" id="ARBA00023235"/>
    </source>
</evidence>
<gene>
    <name evidence="5" type="ORF">HERI1096_LOCUS34686</name>
</gene>
<dbReference type="SUPFAM" id="SSF109998">
    <property type="entry name" value="Triger factor/SurA peptide-binding domain-like"/>
    <property type="match status" value="1"/>
</dbReference>
<dbReference type="SUPFAM" id="SSF54534">
    <property type="entry name" value="FKBP-like"/>
    <property type="match status" value="1"/>
</dbReference>
<sequence>MVNMDGFFKAPDGSKGEPLPSIASGDGVQMPLMPGKFMPGLVEGLVGVKKDETRSITVTFPPRSSAPQLAGKEAIFEVSCLKVQDRVYPEVNDDFADKVKPGMSWAELDEKLREGVELEMAERKKGMTHQELQKALVTVLPDDFEVPETLQEQVAKERFAMMLSDMREKGATDEDLKEIITTENYERYKKISQNMIESQVKGDFALKHICQEQGLVVSRDEIDEEVMTLQRGALQKGEKFKESEVRPKVEAQLEKDMVLNWLEERAKITTVEGEVEVNVDEVLGASPEELAKRVVSEEMAAATAETKEAAEPKSASPAPAEASPTPTPSSETPTPAEATPDSVGAPTIAPDGFDWGGTF</sequence>
<dbReference type="Gene3D" id="1.10.3120.10">
    <property type="entry name" value="Trigger factor, C-terminal domain"/>
    <property type="match status" value="1"/>
</dbReference>
<dbReference type="Pfam" id="PF05698">
    <property type="entry name" value="Trigger_C"/>
    <property type="match status" value="1"/>
</dbReference>
<dbReference type="GO" id="GO:0003755">
    <property type="term" value="F:peptidyl-prolyl cis-trans isomerase activity"/>
    <property type="evidence" value="ECO:0007669"/>
    <property type="project" value="UniProtKB-KW"/>
</dbReference>
<evidence type="ECO:0000256" key="1">
    <source>
        <dbReference type="ARBA" id="ARBA00023110"/>
    </source>
</evidence>
<keyword evidence="1" id="KW-0697">Rotamase</keyword>
<reference evidence="5" key="1">
    <citation type="submission" date="2021-01" db="EMBL/GenBank/DDBJ databases">
        <authorList>
            <person name="Corre E."/>
            <person name="Pelletier E."/>
            <person name="Niang G."/>
            <person name="Scheremetjew M."/>
            <person name="Finn R."/>
            <person name="Kale V."/>
            <person name="Holt S."/>
            <person name="Cochrane G."/>
            <person name="Meng A."/>
            <person name="Brown T."/>
            <person name="Cohen L."/>
        </authorList>
    </citation>
    <scope>NUCLEOTIDE SEQUENCE</scope>
    <source>
        <strain evidence="5">CCMP281</strain>
    </source>
</reference>